<protein>
    <submittedName>
        <fullName evidence="2">ABC transporter permease</fullName>
    </submittedName>
</protein>
<feature type="transmembrane region" description="Helical" evidence="1">
    <location>
        <begin position="38"/>
        <end position="64"/>
    </location>
</feature>
<keyword evidence="1" id="KW-0812">Transmembrane</keyword>
<accession>A0ABW2YJA8</accession>
<dbReference type="Proteomes" id="UP001597110">
    <property type="component" value="Unassembled WGS sequence"/>
</dbReference>
<evidence type="ECO:0000313" key="2">
    <source>
        <dbReference type="EMBL" id="MFD0727230.1"/>
    </source>
</evidence>
<feature type="transmembrane region" description="Helical" evidence="1">
    <location>
        <begin position="312"/>
        <end position="335"/>
    </location>
</feature>
<organism evidence="2 3">
    <name type="scientific">Lysobacter brunescens</name>
    <dbReference type="NCBI Taxonomy" id="262323"/>
    <lineage>
        <taxon>Bacteria</taxon>
        <taxon>Pseudomonadati</taxon>
        <taxon>Pseudomonadota</taxon>
        <taxon>Gammaproteobacteria</taxon>
        <taxon>Lysobacterales</taxon>
        <taxon>Lysobacteraceae</taxon>
        <taxon>Lysobacter</taxon>
    </lineage>
</organism>
<feature type="transmembrane region" description="Helical" evidence="1">
    <location>
        <begin position="234"/>
        <end position="251"/>
    </location>
</feature>
<proteinExistence type="predicted"/>
<feature type="transmembrane region" description="Helical" evidence="1">
    <location>
        <begin position="203"/>
        <end position="228"/>
    </location>
</feature>
<keyword evidence="1" id="KW-0472">Membrane</keyword>
<dbReference type="RefSeq" id="WP_386825753.1">
    <property type="nucleotide sequence ID" value="NZ_JBHTIF010000004.1"/>
</dbReference>
<sequence>MNTSAIETTGVAAARHITSADKFKSLLKREFWENKGGFFWAPIVAGGISLFLSLLGAIASIFMVGKAKSSIDGDFKEVEIHLQSAEALQALGFAGDMSLLGGVALALVVMTFVVFFYSLGALYDERKDRSVLFWKSLPVSDTQTVLSKLTWALLLAPLLAVGFGLLIGIGQWILGALAMVLSGLPGASAMFTESHPFRMLGNALTVIPVYAAWSLPTVGWLMFCSAWARSKPFLWAVLVPVMAGAVISWLDMLPGIDNLPHEYVWYTLLVRGLLSIIPMTWYANKTVFESHDVSNLHGPEDLMRMVDFSSSWNAFLTVDLWVGVIVGVAFIAAAIRLRRWRDEG</sequence>
<evidence type="ECO:0000256" key="1">
    <source>
        <dbReference type="SAM" id="Phobius"/>
    </source>
</evidence>
<reference evidence="3" key="1">
    <citation type="journal article" date="2019" name="Int. J. Syst. Evol. Microbiol.">
        <title>The Global Catalogue of Microorganisms (GCM) 10K type strain sequencing project: providing services to taxonomists for standard genome sequencing and annotation.</title>
        <authorList>
            <consortium name="The Broad Institute Genomics Platform"/>
            <consortium name="The Broad Institute Genome Sequencing Center for Infectious Disease"/>
            <person name="Wu L."/>
            <person name="Ma J."/>
        </authorList>
    </citation>
    <scope>NUCLEOTIDE SEQUENCE [LARGE SCALE GENOMIC DNA]</scope>
    <source>
        <strain evidence="3">CCUG 55585</strain>
    </source>
</reference>
<keyword evidence="1" id="KW-1133">Transmembrane helix</keyword>
<evidence type="ECO:0000313" key="3">
    <source>
        <dbReference type="Proteomes" id="UP001597110"/>
    </source>
</evidence>
<dbReference type="EMBL" id="JBHTIF010000004">
    <property type="protein sequence ID" value="MFD0727230.1"/>
    <property type="molecule type" value="Genomic_DNA"/>
</dbReference>
<gene>
    <name evidence="2" type="ORF">ACFQ0E_16670</name>
</gene>
<feature type="transmembrane region" description="Helical" evidence="1">
    <location>
        <begin position="145"/>
        <end position="166"/>
    </location>
</feature>
<feature type="transmembrane region" description="Helical" evidence="1">
    <location>
        <begin position="99"/>
        <end position="124"/>
    </location>
</feature>
<name>A0ABW2YJA8_9GAMM</name>
<keyword evidence="3" id="KW-1185">Reference proteome</keyword>
<comment type="caution">
    <text evidence="2">The sequence shown here is derived from an EMBL/GenBank/DDBJ whole genome shotgun (WGS) entry which is preliminary data.</text>
</comment>